<feature type="compositionally biased region" description="Polar residues" evidence="1">
    <location>
        <begin position="268"/>
        <end position="288"/>
    </location>
</feature>
<dbReference type="FunCoup" id="A0A7R8UC05">
    <property type="interactions" value="6"/>
</dbReference>
<dbReference type="GO" id="GO:0016010">
    <property type="term" value="C:dystrophin-associated glycoprotein complex"/>
    <property type="evidence" value="ECO:0007669"/>
    <property type="project" value="InterPro"/>
</dbReference>
<evidence type="ECO:0000256" key="2">
    <source>
        <dbReference type="SAM" id="Phobius"/>
    </source>
</evidence>
<dbReference type="OrthoDB" id="7685256at2759"/>
<dbReference type="Proteomes" id="UP000594454">
    <property type="component" value="Chromosome 1"/>
</dbReference>
<name>A0A7R8UC05_HERIL</name>
<dbReference type="AlphaFoldDB" id="A0A7R8UC05"/>
<gene>
    <name evidence="3" type="ORF">HERILL_LOCUS1081</name>
</gene>
<proteinExistence type="predicted"/>
<feature type="region of interest" description="Disordered" evidence="1">
    <location>
        <begin position="181"/>
        <end position="216"/>
    </location>
</feature>
<keyword evidence="4" id="KW-1185">Reference proteome</keyword>
<dbReference type="InterPro" id="IPR030429">
    <property type="entry name" value="Sarcospan"/>
</dbReference>
<dbReference type="EMBL" id="LR899009">
    <property type="protein sequence ID" value="CAD7077764.1"/>
    <property type="molecule type" value="Genomic_DNA"/>
</dbReference>
<organism evidence="3 4">
    <name type="scientific">Hermetia illucens</name>
    <name type="common">Black soldier fly</name>
    <dbReference type="NCBI Taxonomy" id="343691"/>
    <lineage>
        <taxon>Eukaryota</taxon>
        <taxon>Metazoa</taxon>
        <taxon>Ecdysozoa</taxon>
        <taxon>Arthropoda</taxon>
        <taxon>Hexapoda</taxon>
        <taxon>Insecta</taxon>
        <taxon>Pterygota</taxon>
        <taxon>Neoptera</taxon>
        <taxon>Endopterygota</taxon>
        <taxon>Diptera</taxon>
        <taxon>Brachycera</taxon>
        <taxon>Stratiomyomorpha</taxon>
        <taxon>Stratiomyidae</taxon>
        <taxon>Hermetiinae</taxon>
        <taxon>Hermetia</taxon>
    </lineage>
</organism>
<reference evidence="3 4" key="1">
    <citation type="submission" date="2020-11" db="EMBL/GenBank/DDBJ databases">
        <authorList>
            <person name="Wallbank WR R."/>
            <person name="Pardo Diaz C."/>
            <person name="Kozak K."/>
            <person name="Martin S."/>
            <person name="Jiggins C."/>
            <person name="Moest M."/>
            <person name="Warren A I."/>
            <person name="Generalovic N T."/>
            <person name="Byers J.R.P. K."/>
            <person name="Montejo-Kovacevich G."/>
            <person name="Yen C E."/>
        </authorList>
    </citation>
    <scope>NUCLEOTIDE SEQUENCE [LARGE SCALE GENOMIC DNA]</scope>
</reference>
<keyword evidence="2" id="KW-1133">Transmembrane helix</keyword>
<feature type="compositionally biased region" description="Polar residues" evidence="1">
    <location>
        <begin position="22"/>
        <end position="32"/>
    </location>
</feature>
<sequence length="595" mass="65176">MSTSPSFPLNNDLNDRPLSVYDNLTSNQTPNGVSKEYPKPTTITNGDPLKNITFKFDDNGLTSNGGTPYPGSKVPDHQSPPVIRTANSVSRNSPAKPLISANAAPGVNCNNVDVSKTSQRLAATTVSPTNNVAPLTSKSPSRSVAIDKSTIMSDFARGGDQGSATGTSHFKPVISDAKSRFFGLTDTRDPSSDRNTSSEDRSESVSVPLLDDSYGHQQVKISPPVLDTAASEHKYQNIPPNSAIFRKLNDPAANNANDVIDAIAMSPQPVSAPSTTPTIVTTDLSPAENNDDLSEKSRLNSDDLQSNRRRNTNSFHADTDLNYNQQPSQVIYMSTTVPQNIKSPNIAGRHTPTRNSLRHSRMLVVNKNYQGLESINPLGLRHPRLARILLILLLILGLIITTIGIWILLWAPYTRMQDNPYWSGLSLILAGTLGLIVIKFRRIKRQKVREHCFTFLKADSLMLTIIACILCLAAFTCASLHLNNLFSPTTKCASTNIFIANASCICIFGAKDTNFTPPNGTEPANRAEELFSGGYEFHYKDLSCNEVNGAWRYLLMASIVLNVLGFFIGSCYLLLSCFKKKDKRKIYNSVRTDVF</sequence>
<feature type="compositionally biased region" description="Polar residues" evidence="1">
    <location>
        <begin position="1"/>
        <end position="12"/>
    </location>
</feature>
<accession>A0A7R8UC05</accession>
<feature type="compositionally biased region" description="Basic and acidic residues" evidence="1">
    <location>
        <begin position="186"/>
        <end position="203"/>
    </location>
</feature>
<dbReference type="PANTHER" id="PTHR15260:SF1">
    <property type="entry name" value="SARCOSPAN"/>
    <property type="match status" value="1"/>
</dbReference>
<feature type="transmembrane region" description="Helical" evidence="2">
    <location>
        <begin position="421"/>
        <end position="440"/>
    </location>
</feature>
<dbReference type="GO" id="GO:0042383">
    <property type="term" value="C:sarcolemma"/>
    <property type="evidence" value="ECO:0007669"/>
    <property type="project" value="TreeGrafter"/>
</dbReference>
<evidence type="ECO:0000313" key="3">
    <source>
        <dbReference type="EMBL" id="CAD7077764.1"/>
    </source>
</evidence>
<evidence type="ECO:0000256" key="1">
    <source>
        <dbReference type="SAM" id="MobiDB-lite"/>
    </source>
</evidence>
<feature type="region of interest" description="Disordered" evidence="1">
    <location>
        <begin position="1"/>
        <end position="79"/>
    </location>
</feature>
<dbReference type="InParanoid" id="A0A7R8UC05"/>
<feature type="transmembrane region" description="Helical" evidence="2">
    <location>
        <begin position="388"/>
        <end position="409"/>
    </location>
</feature>
<feature type="transmembrane region" description="Helical" evidence="2">
    <location>
        <begin position="461"/>
        <end position="482"/>
    </location>
</feature>
<dbReference type="PANTHER" id="PTHR15260">
    <property type="entry name" value="SARCOSPAN"/>
    <property type="match status" value="1"/>
</dbReference>
<feature type="transmembrane region" description="Helical" evidence="2">
    <location>
        <begin position="550"/>
        <end position="575"/>
    </location>
</feature>
<protein>
    <submittedName>
        <fullName evidence="3">Uncharacterized protein</fullName>
    </submittedName>
</protein>
<keyword evidence="2" id="KW-0472">Membrane</keyword>
<feature type="region of interest" description="Disordered" evidence="1">
    <location>
        <begin position="267"/>
        <end position="320"/>
    </location>
</feature>
<keyword evidence="2" id="KW-0812">Transmembrane</keyword>
<evidence type="ECO:0000313" key="4">
    <source>
        <dbReference type="Proteomes" id="UP000594454"/>
    </source>
</evidence>